<feature type="chain" id="PRO_5016987773" description="DUF4879 domain-containing protein" evidence="1">
    <location>
        <begin position="22"/>
        <end position="194"/>
    </location>
</feature>
<protein>
    <recommendedName>
        <fullName evidence="4">DUF4879 domain-containing protein</fullName>
    </recommendedName>
</protein>
<keyword evidence="1" id="KW-0732">Signal</keyword>
<name>A0A381EKP8_CAMUP</name>
<evidence type="ECO:0000313" key="3">
    <source>
        <dbReference type="Proteomes" id="UP000254161"/>
    </source>
</evidence>
<evidence type="ECO:0000313" key="2">
    <source>
        <dbReference type="EMBL" id="SUX27307.1"/>
    </source>
</evidence>
<dbReference type="InterPro" id="IPR032624">
    <property type="entry name" value="DUF4879"/>
</dbReference>
<reference evidence="2 3" key="1">
    <citation type="submission" date="2018-06" db="EMBL/GenBank/DDBJ databases">
        <authorList>
            <consortium name="Pathogen Informatics"/>
            <person name="Doyle S."/>
        </authorList>
    </citation>
    <scope>NUCLEOTIDE SEQUENCE [LARGE SCALE GENOMIC DNA]</scope>
    <source>
        <strain evidence="2 3">NCTC12264</strain>
    </source>
</reference>
<dbReference type="AlphaFoldDB" id="A0A381EKP8"/>
<gene>
    <name evidence="2" type="ORF">NCTC12264_01551</name>
</gene>
<evidence type="ECO:0008006" key="4">
    <source>
        <dbReference type="Google" id="ProtNLM"/>
    </source>
</evidence>
<sequence>MASKAFSLVVVGFLSCSLVYADFLTEGKEKITRSGVSIYLEPNSAEKQRIINGEFDKTLEKMKKAFNANSKASKAPAPPVSYVTIEGIVSQKGGKEVIAEGQTTTKYDHGGNPFSVVTGVIGYGGNSSVDTATFGGSKVNYINFKGLDFNGDKIIDGWLEEWDLSTDPNESGLFIYTSRSINPGPTLSTSIQIQ</sequence>
<dbReference type="Pfam" id="PF16219">
    <property type="entry name" value="DUF4879"/>
    <property type="match status" value="1"/>
</dbReference>
<accession>A0A381EKP8</accession>
<dbReference type="EMBL" id="UFUZ01000001">
    <property type="protein sequence ID" value="SUX27307.1"/>
    <property type="molecule type" value="Genomic_DNA"/>
</dbReference>
<organism evidence="2 3">
    <name type="scientific">Campylobacter upsaliensis</name>
    <dbReference type="NCBI Taxonomy" id="28080"/>
    <lineage>
        <taxon>Bacteria</taxon>
        <taxon>Pseudomonadati</taxon>
        <taxon>Campylobacterota</taxon>
        <taxon>Epsilonproteobacteria</taxon>
        <taxon>Campylobacterales</taxon>
        <taxon>Campylobacteraceae</taxon>
        <taxon>Campylobacter</taxon>
    </lineage>
</organism>
<dbReference type="PROSITE" id="PS51257">
    <property type="entry name" value="PROKAR_LIPOPROTEIN"/>
    <property type="match status" value="1"/>
</dbReference>
<dbReference type="RefSeq" id="WP_115630770.1">
    <property type="nucleotide sequence ID" value="NZ_UFUZ01000001.1"/>
</dbReference>
<dbReference type="Proteomes" id="UP000254161">
    <property type="component" value="Unassembled WGS sequence"/>
</dbReference>
<feature type="signal peptide" evidence="1">
    <location>
        <begin position="1"/>
        <end position="21"/>
    </location>
</feature>
<dbReference type="Gene3D" id="2.60.40.2870">
    <property type="match status" value="1"/>
</dbReference>
<proteinExistence type="predicted"/>
<evidence type="ECO:0000256" key="1">
    <source>
        <dbReference type="SAM" id="SignalP"/>
    </source>
</evidence>